<keyword evidence="2" id="KW-1185">Reference proteome</keyword>
<evidence type="ECO:0000313" key="2">
    <source>
        <dbReference type="Proteomes" id="UP001241377"/>
    </source>
</evidence>
<name>A0ACC2VZ47_9TREE</name>
<protein>
    <submittedName>
        <fullName evidence="1">Uncharacterized protein</fullName>
    </submittedName>
</protein>
<reference evidence="1" key="1">
    <citation type="submission" date="2023-04" db="EMBL/GenBank/DDBJ databases">
        <title>Draft Genome sequencing of Naganishia species isolated from polar environments using Oxford Nanopore Technology.</title>
        <authorList>
            <person name="Leo P."/>
            <person name="Venkateswaran K."/>
        </authorList>
    </citation>
    <scope>NUCLEOTIDE SEQUENCE</scope>
    <source>
        <strain evidence="1">MNA-CCFEE 5261</strain>
    </source>
</reference>
<comment type="caution">
    <text evidence="1">The sequence shown here is derived from an EMBL/GenBank/DDBJ whole genome shotgun (WGS) entry which is preliminary data.</text>
</comment>
<dbReference type="Proteomes" id="UP001241377">
    <property type="component" value="Unassembled WGS sequence"/>
</dbReference>
<organism evidence="1 2">
    <name type="scientific">Naganishia cerealis</name>
    <dbReference type="NCBI Taxonomy" id="610337"/>
    <lineage>
        <taxon>Eukaryota</taxon>
        <taxon>Fungi</taxon>
        <taxon>Dikarya</taxon>
        <taxon>Basidiomycota</taxon>
        <taxon>Agaricomycotina</taxon>
        <taxon>Tremellomycetes</taxon>
        <taxon>Filobasidiales</taxon>
        <taxon>Filobasidiaceae</taxon>
        <taxon>Naganishia</taxon>
    </lineage>
</organism>
<accession>A0ACC2VZ47</accession>
<proteinExistence type="predicted"/>
<dbReference type="EMBL" id="JASBWR010000039">
    <property type="protein sequence ID" value="KAJ9104755.1"/>
    <property type="molecule type" value="Genomic_DNA"/>
</dbReference>
<evidence type="ECO:0000313" key="1">
    <source>
        <dbReference type="EMBL" id="KAJ9104755.1"/>
    </source>
</evidence>
<gene>
    <name evidence="1" type="ORF">QFC19_003896</name>
</gene>
<sequence length="95" mass="10198">MNIDKETTVRVNPSITSTDIPCKRCSEDDKSFREQRTVSIQGSPSTPANEFMQMEEAPEGAATIGVSKTTGSLKTTKGGLIAFITCSAQLIDITL</sequence>